<dbReference type="InterPro" id="IPR002328">
    <property type="entry name" value="ADH_Zn_CS"/>
</dbReference>
<protein>
    <submittedName>
        <fullName evidence="7">Chaperonin 10-like protein</fullName>
    </submittedName>
</protein>
<dbReference type="OrthoDB" id="1879366at2759"/>
<dbReference type="GO" id="GO:0016616">
    <property type="term" value="F:oxidoreductase activity, acting on the CH-OH group of donors, NAD or NADP as acceptor"/>
    <property type="evidence" value="ECO:0007669"/>
    <property type="project" value="InterPro"/>
</dbReference>
<gene>
    <name evidence="7" type="ORF">Micbo1qcDRAFT_229538</name>
</gene>
<keyword evidence="3 5" id="KW-0862">Zinc</keyword>
<evidence type="ECO:0000256" key="1">
    <source>
        <dbReference type="ARBA" id="ARBA00001947"/>
    </source>
</evidence>
<dbReference type="InterPro" id="IPR047109">
    <property type="entry name" value="CAD-like"/>
</dbReference>
<dbReference type="CDD" id="cd05283">
    <property type="entry name" value="CAD1"/>
    <property type="match status" value="1"/>
</dbReference>
<feature type="domain" description="Enoyl reductase (ER)" evidence="6">
    <location>
        <begin position="9"/>
        <end position="330"/>
    </location>
</feature>
<comment type="cofactor">
    <cofactor evidence="1 5">
        <name>Zn(2+)</name>
        <dbReference type="ChEBI" id="CHEBI:29105"/>
    </cofactor>
</comment>
<dbReference type="SUPFAM" id="SSF51735">
    <property type="entry name" value="NAD(P)-binding Rossmann-fold domains"/>
    <property type="match status" value="1"/>
</dbReference>
<dbReference type="STRING" id="196109.A0A136JHS2"/>
<dbReference type="InterPro" id="IPR036291">
    <property type="entry name" value="NAD(P)-bd_dom_sf"/>
</dbReference>
<dbReference type="Pfam" id="PF08240">
    <property type="entry name" value="ADH_N"/>
    <property type="match status" value="1"/>
</dbReference>
<dbReference type="Gene3D" id="3.90.180.10">
    <property type="entry name" value="Medium-chain alcohol dehydrogenases, catalytic domain"/>
    <property type="match status" value="1"/>
</dbReference>
<dbReference type="SMART" id="SM00829">
    <property type="entry name" value="PKS_ER"/>
    <property type="match status" value="1"/>
</dbReference>
<evidence type="ECO:0000313" key="8">
    <source>
        <dbReference type="Proteomes" id="UP000070501"/>
    </source>
</evidence>
<keyword evidence="2 5" id="KW-0479">Metal-binding</keyword>
<dbReference type="InterPro" id="IPR020843">
    <property type="entry name" value="ER"/>
</dbReference>
<keyword evidence="8" id="KW-1185">Reference proteome</keyword>
<keyword evidence="4" id="KW-0560">Oxidoreductase</keyword>
<dbReference type="PROSITE" id="PS00059">
    <property type="entry name" value="ADH_ZINC"/>
    <property type="match status" value="1"/>
</dbReference>
<dbReference type="InParanoid" id="A0A136JHS2"/>
<evidence type="ECO:0000256" key="5">
    <source>
        <dbReference type="RuleBase" id="RU361277"/>
    </source>
</evidence>
<reference evidence="8" key="1">
    <citation type="submission" date="2016-02" db="EMBL/GenBank/DDBJ databases">
        <title>Draft genome sequence of Microdochium bolleyi, a fungal endophyte of beachgrass.</title>
        <authorList>
            <consortium name="DOE Joint Genome Institute"/>
            <person name="David A.S."/>
            <person name="May G."/>
            <person name="Haridas S."/>
            <person name="Lim J."/>
            <person name="Wang M."/>
            <person name="Labutti K."/>
            <person name="Lipzen A."/>
            <person name="Barry K."/>
            <person name="Grigoriev I.V."/>
        </authorList>
    </citation>
    <scope>NUCLEOTIDE SEQUENCE [LARGE SCALE GENOMIC DNA]</scope>
    <source>
        <strain evidence="8">J235TASD1</strain>
    </source>
</reference>
<sequence length="334" mass="36025">MPSFTVFKGSKDGVAVQSTTTKPDELVGDQVLLKVTASGVCGTDLHYTSQDMVLGHEGVGVVEKVGPDVKTLKAGDRCGWGYQTGSCLHCTECLSSHETFCSKRALFAYSNRDQGSFSYQAVWSEAFLHPIPDAISDADAAPLQCAGATVYTPLYDVRPNEVVGVMGVGGLGHLAIQFAAKMGCRVVVISGSDSKKEEAMRLGAHKFITMKEAEAARDSADWWPIKRLLVTTSAQPKWDVLLPLLAMRANVYPLSVSAGNFEIPYMPLLAQGINVVGSLVATRVMHREMLSFAAVHGIRPVIETFPMTEEGVKEALQKLDAGKVHFRAVLIPPQ</sequence>
<dbReference type="Proteomes" id="UP000070501">
    <property type="component" value="Unassembled WGS sequence"/>
</dbReference>
<dbReference type="InterPro" id="IPR013154">
    <property type="entry name" value="ADH-like_N"/>
</dbReference>
<dbReference type="Gene3D" id="3.40.50.720">
    <property type="entry name" value="NAD(P)-binding Rossmann-like Domain"/>
    <property type="match status" value="1"/>
</dbReference>
<evidence type="ECO:0000256" key="3">
    <source>
        <dbReference type="ARBA" id="ARBA00022833"/>
    </source>
</evidence>
<dbReference type="FunFam" id="3.40.50.720:FF:000022">
    <property type="entry name" value="Cinnamyl alcohol dehydrogenase"/>
    <property type="match status" value="1"/>
</dbReference>
<evidence type="ECO:0000259" key="6">
    <source>
        <dbReference type="SMART" id="SM00829"/>
    </source>
</evidence>
<dbReference type="EMBL" id="KQ964245">
    <property type="protein sequence ID" value="KXJ96704.1"/>
    <property type="molecule type" value="Genomic_DNA"/>
</dbReference>
<evidence type="ECO:0000256" key="4">
    <source>
        <dbReference type="ARBA" id="ARBA00023002"/>
    </source>
</evidence>
<dbReference type="GO" id="GO:0008270">
    <property type="term" value="F:zinc ion binding"/>
    <property type="evidence" value="ECO:0007669"/>
    <property type="project" value="InterPro"/>
</dbReference>
<proteinExistence type="inferred from homology"/>
<dbReference type="InterPro" id="IPR013149">
    <property type="entry name" value="ADH-like_C"/>
</dbReference>
<accession>A0A136JHS2</accession>
<evidence type="ECO:0000313" key="7">
    <source>
        <dbReference type="EMBL" id="KXJ96704.1"/>
    </source>
</evidence>
<dbReference type="Pfam" id="PF00107">
    <property type="entry name" value="ADH_zinc_N"/>
    <property type="match status" value="1"/>
</dbReference>
<evidence type="ECO:0000256" key="2">
    <source>
        <dbReference type="ARBA" id="ARBA00022723"/>
    </source>
</evidence>
<dbReference type="PANTHER" id="PTHR42683">
    <property type="entry name" value="ALDEHYDE REDUCTASE"/>
    <property type="match status" value="1"/>
</dbReference>
<name>A0A136JHS2_9PEZI</name>
<dbReference type="InterPro" id="IPR011032">
    <property type="entry name" value="GroES-like_sf"/>
</dbReference>
<dbReference type="AlphaFoldDB" id="A0A136JHS2"/>
<comment type="similarity">
    <text evidence="5">Belongs to the zinc-containing alcohol dehydrogenase family.</text>
</comment>
<organism evidence="7 8">
    <name type="scientific">Microdochium bolleyi</name>
    <dbReference type="NCBI Taxonomy" id="196109"/>
    <lineage>
        <taxon>Eukaryota</taxon>
        <taxon>Fungi</taxon>
        <taxon>Dikarya</taxon>
        <taxon>Ascomycota</taxon>
        <taxon>Pezizomycotina</taxon>
        <taxon>Sordariomycetes</taxon>
        <taxon>Xylariomycetidae</taxon>
        <taxon>Xylariales</taxon>
        <taxon>Microdochiaceae</taxon>
        <taxon>Microdochium</taxon>
    </lineage>
</organism>
<dbReference type="SUPFAM" id="SSF50129">
    <property type="entry name" value="GroES-like"/>
    <property type="match status" value="1"/>
</dbReference>